<proteinExistence type="predicted"/>
<feature type="region of interest" description="Disordered" evidence="1">
    <location>
        <begin position="55"/>
        <end position="74"/>
    </location>
</feature>
<evidence type="ECO:0000256" key="1">
    <source>
        <dbReference type="SAM" id="MobiDB-lite"/>
    </source>
</evidence>
<protein>
    <submittedName>
        <fullName evidence="2">Uncharacterized protein</fullName>
    </submittedName>
</protein>
<keyword evidence="3" id="KW-1185">Reference proteome</keyword>
<gene>
    <name evidence="2" type="ORF">FB389_2008</name>
</gene>
<dbReference type="Proteomes" id="UP000316181">
    <property type="component" value="Unassembled WGS sequence"/>
</dbReference>
<reference evidence="2 3" key="1">
    <citation type="submission" date="2019-06" db="EMBL/GenBank/DDBJ databases">
        <title>Sequencing the genomes of 1000 actinobacteria strains.</title>
        <authorList>
            <person name="Klenk H.-P."/>
        </authorList>
    </citation>
    <scope>NUCLEOTIDE SEQUENCE [LARGE SCALE GENOMIC DNA]</scope>
    <source>
        <strain evidence="2 3">DSM 10596</strain>
    </source>
</reference>
<dbReference type="AlphaFoldDB" id="A0A542SSN9"/>
<dbReference type="EMBL" id="VFNV01000001">
    <property type="protein sequence ID" value="TQK77287.1"/>
    <property type="molecule type" value="Genomic_DNA"/>
</dbReference>
<evidence type="ECO:0000313" key="3">
    <source>
        <dbReference type="Proteomes" id="UP000316181"/>
    </source>
</evidence>
<evidence type="ECO:0000313" key="2">
    <source>
        <dbReference type="EMBL" id="TQK77287.1"/>
    </source>
</evidence>
<name>A0A542SSN9_9MICO</name>
<accession>A0A542SSN9</accession>
<feature type="region of interest" description="Disordered" evidence="1">
    <location>
        <begin position="81"/>
        <end position="121"/>
    </location>
</feature>
<organism evidence="2 3">
    <name type="scientific">Rarobacter incanus</name>
    <dbReference type="NCBI Taxonomy" id="153494"/>
    <lineage>
        <taxon>Bacteria</taxon>
        <taxon>Bacillati</taxon>
        <taxon>Actinomycetota</taxon>
        <taxon>Actinomycetes</taxon>
        <taxon>Micrococcales</taxon>
        <taxon>Rarobacteraceae</taxon>
        <taxon>Rarobacter</taxon>
    </lineage>
</organism>
<sequence length="235" mass="25343">MANILRPSLAVRVARRSAGPLARWPSGPHSGRIETTPAPHLISIRAYGALDQRATAPTAHSISGPPRLRRTRSAGHRAYRALDQRATAPTAHSISGPPRSGRLRRSSGPHSGRIETTPAPHLISIRAYGALDQRATAPTAHSISGPPRLRRTRSAGHRAYGALDQRATARAHRGRLRVGDECDVLAHDVRIQCRAGSADDVDDVPEVGARNQLRQIVGANHKPSRVEMTGWRPAV</sequence>
<comment type="caution">
    <text evidence="2">The sequence shown here is derived from an EMBL/GenBank/DDBJ whole genome shotgun (WGS) entry which is preliminary data.</text>
</comment>